<sequence length="60" mass="6798">MKVWKIPTAKSEHAPVAAARFIRAVFAFVRGFGFSDGIFDVMIKQLTRFITTPSKDRHTT</sequence>
<dbReference type="AlphaFoldDB" id="A0A0H5DM92"/>
<name>A0A0H5DM92_NEIMI</name>
<evidence type="ECO:0000313" key="1">
    <source>
        <dbReference type="EMBL" id="CRL92416.1"/>
    </source>
</evidence>
<evidence type="ECO:0000313" key="2">
    <source>
        <dbReference type="Proteomes" id="UP000182715"/>
    </source>
</evidence>
<dbReference type="EMBL" id="CVTF01000086">
    <property type="protein sequence ID" value="CRL92416.1"/>
    <property type="molecule type" value="Genomic_DNA"/>
</dbReference>
<organism evidence="1 2">
    <name type="scientific">Neisseria meningitidis serogroup B</name>
    <dbReference type="NCBI Taxonomy" id="491"/>
    <lineage>
        <taxon>Bacteria</taxon>
        <taxon>Pseudomonadati</taxon>
        <taxon>Pseudomonadota</taxon>
        <taxon>Betaproteobacteria</taxon>
        <taxon>Neisseriales</taxon>
        <taxon>Neisseriaceae</taxon>
        <taxon>Neisseria</taxon>
    </lineage>
</organism>
<accession>A0A0H5DM92</accession>
<proteinExistence type="predicted"/>
<dbReference type="Proteomes" id="UP000182715">
    <property type="component" value="Unassembled WGS sequence"/>
</dbReference>
<reference evidence="1 2" key="1">
    <citation type="submission" date="2014-11" db="EMBL/GenBank/DDBJ databases">
        <authorList>
            <person name="Diene M.Seydina."/>
        </authorList>
    </citation>
    <scope>NUCLEOTIDE SEQUENCE [LARGE SCALE GENOMIC DNA]</scope>
    <source>
        <strain evidence="1 2">Neisseria meningitidis CHUV</strain>
    </source>
</reference>
<protein>
    <submittedName>
        <fullName evidence="1">Uncharacterized protein</fullName>
    </submittedName>
</protein>